<dbReference type="AlphaFoldDB" id="A0A3N2Q966"/>
<gene>
    <name evidence="2" type="ORF">SODALDRAFT_34841</name>
</gene>
<dbReference type="STRING" id="1314773.A0A3N2Q966"/>
<evidence type="ECO:0000313" key="3">
    <source>
        <dbReference type="Proteomes" id="UP000272025"/>
    </source>
</evidence>
<feature type="domain" description="DUF7918" evidence="1">
    <location>
        <begin position="9"/>
        <end position="239"/>
    </location>
</feature>
<accession>A0A3N2Q966</accession>
<dbReference type="OrthoDB" id="3364132at2759"/>
<evidence type="ECO:0000313" key="2">
    <source>
        <dbReference type="EMBL" id="ROT43266.1"/>
    </source>
</evidence>
<dbReference type="Proteomes" id="UP000272025">
    <property type="component" value="Unassembled WGS sequence"/>
</dbReference>
<dbReference type="RefSeq" id="XP_028471072.1">
    <property type="nucleotide sequence ID" value="XM_028613366.1"/>
</dbReference>
<reference evidence="2 3" key="1">
    <citation type="journal article" date="2018" name="Mol. Ecol.">
        <title>The obligate alkalophilic soda-lake fungus Sodiomyces alkalinus has shifted to a protein diet.</title>
        <authorList>
            <person name="Grum-Grzhimaylo A.A."/>
            <person name="Falkoski D.L."/>
            <person name="van den Heuvel J."/>
            <person name="Valero-Jimenez C.A."/>
            <person name="Min B."/>
            <person name="Choi I.G."/>
            <person name="Lipzen A."/>
            <person name="Daum C.G."/>
            <person name="Aanen D.K."/>
            <person name="Tsang A."/>
            <person name="Henrissat B."/>
            <person name="Bilanenko E.N."/>
            <person name="de Vries R.P."/>
            <person name="van Kan J.A.L."/>
            <person name="Grigoriev I.V."/>
            <person name="Debets A.J.M."/>
        </authorList>
    </citation>
    <scope>NUCLEOTIDE SEQUENCE [LARGE SCALE GENOMIC DNA]</scope>
    <source>
        <strain evidence="2 3">F11</strain>
    </source>
</reference>
<name>A0A3N2Q966_SODAK</name>
<protein>
    <recommendedName>
        <fullName evidence="1">DUF7918 domain-containing protein</fullName>
    </recommendedName>
</protein>
<sequence length="316" mass="35447">MAIIEAIPGLEVSVDVNGERAQEYDDADGLEEDVSTRRARYRRFVYIESKSDALFSVKLRLPNTIRLSTPSNALAYKIYVDGANKAYYTHFLNGGLDRPHVIDGAHDMDPATGQVLLKKFKFAPVTTVDDADAARVRNDVQAAKNLGAIQVRFYRVNAETTPHDIRVHVSVPDGSSELAEKALKGRAISHKASHVNGGYVRPPKAVNITKQIDKEPLAVFNFKYRSREALRSELVIPRSLSPNPVERTSPDRIRGAGDVQETLASREPAIVKREQKPRIKREVDEVRDFTAIRSERQWKYVKLENGTRAVDLTDDD</sequence>
<dbReference type="InterPro" id="IPR057678">
    <property type="entry name" value="DUF7918"/>
</dbReference>
<proteinExistence type="predicted"/>
<evidence type="ECO:0000259" key="1">
    <source>
        <dbReference type="Pfam" id="PF25534"/>
    </source>
</evidence>
<dbReference type="GeneID" id="39581844"/>
<keyword evidence="3" id="KW-1185">Reference proteome</keyword>
<dbReference type="PANTHER" id="PTHR36223:SF1">
    <property type="entry name" value="TRANSCRIPTION ELONGATION FACTOR EAF N-TERMINAL DOMAIN-CONTAINING PROTEIN"/>
    <property type="match status" value="1"/>
</dbReference>
<dbReference type="Pfam" id="PF25534">
    <property type="entry name" value="DUF7918"/>
    <property type="match status" value="1"/>
</dbReference>
<dbReference type="EMBL" id="ML119051">
    <property type="protein sequence ID" value="ROT43266.1"/>
    <property type="molecule type" value="Genomic_DNA"/>
</dbReference>
<organism evidence="2 3">
    <name type="scientific">Sodiomyces alkalinus (strain CBS 110278 / VKM F-3762 / F11)</name>
    <name type="common">Alkaliphilic filamentous fungus</name>
    <dbReference type="NCBI Taxonomy" id="1314773"/>
    <lineage>
        <taxon>Eukaryota</taxon>
        <taxon>Fungi</taxon>
        <taxon>Dikarya</taxon>
        <taxon>Ascomycota</taxon>
        <taxon>Pezizomycotina</taxon>
        <taxon>Sordariomycetes</taxon>
        <taxon>Hypocreomycetidae</taxon>
        <taxon>Glomerellales</taxon>
        <taxon>Plectosphaerellaceae</taxon>
        <taxon>Sodiomyces</taxon>
    </lineage>
</organism>
<dbReference type="PANTHER" id="PTHR36223">
    <property type="entry name" value="BETA-LACTAMASE-TYPE TRANSPEPTIDASE FOLD DOMAIN CONTAINING PROTEIN"/>
    <property type="match status" value="1"/>
</dbReference>